<dbReference type="OrthoDB" id="10590752at2759"/>
<keyword evidence="2" id="KW-1185">Reference proteome</keyword>
<accession>A0A7M5V4N7</accession>
<dbReference type="AlphaFoldDB" id="A0A7M5V4N7"/>
<evidence type="ECO:0000313" key="1">
    <source>
        <dbReference type="EnsemblMetazoa" id="CLYHEMP003514.1"/>
    </source>
</evidence>
<dbReference type="EnsemblMetazoa" id="CLYHEMT003514.1">
    <property type="protein sequence ID" value="CLYHEMP003514.1"/>
    <property type="gene ID" value="CLYHEMG003514"/>
</dbReference>
<evidence type="ECO:0000313" key="2">
    <source>
        <dbReference type="Proteomes" id="UP000594262"/>
    </source>
</evidence>
<reference evidence="1" key="1">
    <citation type="submission" date="2021-01" db="UniProtKB">
        <authorList>
            <consortium name="EnsemblMetazoa"/>
        </authorList>
    </citation>
    <scope>IDENTIFICATION</scope>
</reference>
<dbReference type="Proteomes" id="UP000594262">
    <property type="component" value="Unplaced"/>
</dbReference>
<sequence length="209" mass="22907">YKRSVAQIDDCVSEFFTKENPNVGLGVVIKNSSSYNLEYVNNGVISGWCVEPVVQMFSKDVYMIEPGQAGALMWHRHGWGEFGKWVGNIASLGIAHSGAQSYVEGYISVKARTPGKNHIVCLGFSLGRNRCNKCGIQIRGEDGVLDANGNVSGHGTDPTGNVTDISALAYSVAFTEFNKDSRGISWHEFNEETRALRIKCKMNNENHGV</sequence>
<proteinExistence type="predicted"/>
<protein>
    <submittedName>
        <fullName evidence="1">Uncharacterized protein</fullName>
    </submittedName>
</protein>
<organism evidence="1 2">
    <name type="scientific">Clytia hemisphaerica</name>
    <dbReference type="NCBI Taxonomy" id="252671"/>
    <lineage>
        <taxon>Eukaryota</taxon>
        <taxon>Metazoa</taxon>
        <taxon>Cnidaria</taxon>
        <taxon>Hydrozoa</taxon>
        <taxon>Hydroidolina</taxon>
        <taxon>Leptothecata</taxon>
        <taxon>Obeliida</taxon>
        <taxon>Clytiidae</taxon>
        <taxon>Clytia</taxon>
    </lineage>
</organism>
<name>A0A7M5V4N7_9CNID</name>